<dbReference type="Pfam" id="PF11239">
    <property type="entry name" value="DUF3040"/>
    <property type="match status" value="1"/>
</dbReference>
<keyword evidence="3" id="KW-1185">Reference proteome</keyword>
<accession>A0A1G8Z9N0</accession>
<name>A0A1G8Z9N0_9ACTN</name>
<feature type="transmembrane region" description="Helical" evidence="1">
    <location>
        <begin position="53"/>
        <end position="75"/>
    </location>
</feature>
<dbReference type="Proteomes" id="UP000198683">
    <property type="component" value="Unassembled WGS sequence"/>
</dbReference>
<evidence type="ECO:0000313" key="2">
    <source>
        <dbReference type="EMBL" id="SDK10890.1"/>
    </source>
</evidence>
<dbReference type="RefSeq" id="WP_176903034.1">
    <property type="nucleotide sequence ID" value="NZ_FNFB01000005.1"/>
</dbReference>
<gene>
    <name evidence="2" type="ORF">SAMN05421874_105151</name>
</gene>
<evidence type="ECO:0000256" key="1">
    <source>
        <dbReference type="SAM" id="Phobius"/>
    </source>
</evidence>
<organism evidence="2 3">
    <name type="scientific">Nonomuraea maritima</name>
    <dbReference type="NCBI Taxonomy" id="683260"/>
    <lineage>
        <taxon>Bacteria</taxon>
        <taxon>Bacillati</taxon>
        <taxon>Actinomycetota</taxon>
        <taxon>Actinomycetes</taxon>
        <taxon>Streptosporangiales</taxon>
        <taxon>Streptosporangiaceae</taxon>
        <taxon>Nonomuraea</taxon>
    </lineage>
</organism>
<dbReference type="InterPro" id="IPR021401">
    <property type="entry name" value="DUF3040"/>
</dbReference>
<dbReference type="AlphaFoldDB" id="A0A1G8Z9N0"/>
<proteinExistence type="predicted"/>
<keyword evidence="1" id="KW-1133">Transmembrane helix</keyword>
<dbReference type="EMBL" id="FNFB01000005">
    <property type="protein sequence ID" value="SDK10890.1"/>
    <property type="molecule type" value="Genomic_DNA"/>
</dbReference>
<keyword evidence="1" id="KW-0812">Transmembrane</keyword>
<protein>
    <recommendedName>
        <fullName evidence="4">DUF3040 domain-containing protein</fullName>
    </recommendedName>
</protein>
<keyword evidence="1" id="KW-0472">Membrane</keyword>
<evidence type="ECO:0000313" key="3">
    <source>
        <dbReference type="Proteomes" id="UP000198683"/>
    </source>
</evidence>
<evidence type="ECO:0008006" key="4">
    <source>
        <dbReference type="Google" id="ProtNLM"/>
    </source>
</evidence>
<reference evidence="2 3" key="1">
    <citation type="submission" date="2016-10" db="EMBL/GenBank/DDBJ databases">
        <authorList>
            <person name="de Groot N.N."/>
        </authorList>
    </citation>
    <scope>NUCLEOTIDE SEQUENCE [LARGE SCALE GENOMIC DNA]</scope>
    <source>
        <strain evidence="2 3">CGMCC 4.5681</strain>
    </source>
</reference>
<sequence length="77" mass="8607">MGLSGRERRILAEIERAMERDDPDFARRLAEIEQTASKAGRWRGRLARGGRGLLHMWVILLAGVLVLVVLLVAVITT</sequence>